<dbReference type="SUPFAM" id="SSF53254">
    <property type="entry name" value="Phosphoglycerate mutase-like"/>
    <property type="match status" value="1"/>
</dbReference>
<keyword evidence="4" id="KW-1185">Reference proteome</keyword>
<name>A0ABX2IK17_9RHOO</name>
<dbReference type="PIRSF" id="PIRSF000709">
    <property type="entry name" value="6PFK_2-Ptase"/>
    <property type="match status" value="1"/>
</dbReference>
<gene>
    <name evidence="3" type="ORF">HJ583_008255</name>
</gene>
<dbReference type="CDD" id="cd07067">
    <property type="entry name" value="HP_PGM_like"/>
    <property type="match status" value="1"/>
</dbReference>
<evidence type="ECO:0000313" key="3">
    <source>
        <dbReference type="EMBL" id="NSL55014.1"/>
    </source>
</evidence>
<dbReference type="PANTHER" id="PTHR48100:SF1">
    <property type="entry name" value="HISTIDINE PHOSPHATASE FAMILY PROTEIN-RELATED"/>
    <property type="match status" value="1"/>
</dbReference>
<dbReference type="InterPro" id="IPR029033">
    <property type="entry name" value="His_PPase_superfam"/>
</dbReference>
<keyword evidence="1" id="KW-0324">Glycolysis</keyword>
<dbReference type="Gene3D" id="3.40.50.1240">
    <property type="entry name" value="Phosphoglycerate mutase-like"/>
    <property type="match status" value="1"/>
</dbReference>
<proteinExistence type="predicted"/>
<evidence type="ECO:0000256" key="1">
    <source>
        <dbReference type="ARBA" id="ARBA00023152"/>
    </source>
</evidence>
<organism evidence="3 4">
    <name type="scientific">Uliginosibacterium aquaticum</name>
    <dbReference type="NCBI Taxonomy" id="2731212"/>
    <lineage>
        <taxon>Bacteria</taxon>
        <taxon>Pseudomonadati</taxon>
        <taxon>Pseudomonadota</taxon>
        <taxon>Betaproteobacteria</taxon>
        <taxon>Rhodocyclales</taxon>
        <taxon>Zoogloeaceae</taxon>
        <taxon>Uliginosibacterium</taxon>
    </lineage>
</organism>
<dbReference type="PROSITE" id="PS00175">
    <property type="entry name" value="PG_MUTASE"/>
    <property type="match status" value="1"/>
</dbReference>
<dbReference type="InterPro" id="IPR050275">
    <property type="entry name" value="PGM_Phosphatase"/>
</dbReference>
<dbReference type="InterPro" id="IPR001345">
    <property type="entry name" value="PG/BPGM_mutase_AS"/>
</dbReference>
<comment type="caution">
    <text evidence="3">The sequence shown here is derived from an EMBL/GenBank/DDBJ whole genome shotgun (WGS) entry which is preliminary data.</text>
</comment>
<dbReference type="RefSeq" id="WP_170021500.1">
    <property type="nucleotide sequence ID" value="NZ_JABCSC020000002.1"/>
</dbReference>
<dbReference type="SMART" id="SM00855">
    <property type="entry name" value="PGAM"/>
    <property type="match status" value="1"/>
</dbReference>
<keyword evidence="2" id="KW-0413">Isomerase</keyword>
<dbReference type="InterPro" id="IPR013078">
    <property type="entry name" value="His_Pase_superF_clade-1"/>
</dbReference>
<dbReference type="EMBL" id="JABCSC020000002">
    <property type="protein sequence ID" value="NSL55014.1"/>
    <property type="molecule type" value="Genomic_DNA"/>
</dbReference>
<protein>
    <submittedName>
        <fullName evidence="3">Histidine phosphatase family protein</fullName>
    </submittedName>
</protein>
<evidence type="ECO:0000313" key="4">
    <source>
        <dbReference type="Proteomes" id="UP000778523"/>
    </source>
</evidence>
<dbReference type="Pfam" id="PF00300">
    <property type="entry name" value="His_Phos_1"/>
    <property type="match status" value="1"/>
</dbReference>
<dbReference type="PANTHER" id="PTHR48100">
    <property type="entry name" value="BROAD-SPECIFICITY PHOSPHATASE YOR283W-RELATED"/>
    <property type="match status" value="1"/>
</dbReference>
<evidence type="ECO:0000256" key="2">
    <source>
        <dbReference type="ARBA" id="ARBA00023235"/>
    </source>
</evidence>
<dbReference type="Proteomes" id="UP000778523">
    <property type="component" value="Unassembled WGS sequence"/>
</dbReference>
<reference evidence="3 4" key="1">
    <citation type="submission" date="2020-06" db="EMBL/GenBank/DDBJ databases">
        <title>Draft genome of Uliginosibacterium sp. IMCC34675.</title>
        <authorList>
            <person name="Song J."/>
        </authorList>
    </citation>
    <scope>NUCLEOTIDE SEQUENCE [LARGE SCALE GENOMIC DNA]</scope>
    <source>
        <strain evidence="3 4">IMCC34675</strain>
    </source>
</reference>
<sequence>MPPTRICLVRHGETAWNAEQRLQGHEDIPLNARGLTQAVAAAQALSSQRFAAIYCSDLRRAAVTAATIAALHGTEARLEPRFRERHFGALQGLTRTEAEVRYPGLYPRIRMREPATVPPDNGESLAAFAERISSVLLELALRHPGEDLLVVSHGGCMDIMYRLVTGKPLEEPRDFPLSNATLNWISYEAGNWALLSWDERSHLQTSSDEISA</sequence>
<accession>A0ABX2IK17</accession>